<dbReference type="Proteomes" id="UP000054621">
    <property type="component" value="Unassembled WGS sequence"/>
</dbReference>
<name>A0A0W0YF00_9GAMM</name>
<evidence type="ECO:0000259" key="1">
    <source>
        <dbReference type="Pfam" id="PF13610"/>
    </source>
</evidence>
<dbReference type="STRING" id="28087.Lsai_2855"/>
<dbReference type="eggNOG" id="COG3316">
    <property type="taxonomic scope" value="Bacteria"/>
</dbReference>
<sequence>MLSEKRDKPSARAFFEKAIGVFTQITVRQIKYLNHIVEQDHRFVKKITKPMKGFKAFHSEEAMLTGVELHHMLRKKQQNQSANQTIFEQLSGLVA</sequence>
<comment type="caution">
    <text evidence="2">The sequence shown here is derived from an EMBL/GenBank/DDBJ whole genome shotgun (WGS) entry which is preliminary data.</text>
</comment>
<dbReference type="InterPro" id="IPR032874">
    <property type="entry name" value="DDE_dom"/>
</dbReference>
<organism evidence="2 3">
    <name type="scientific">Legionella sainthelensi</name>
    <dbReference type="NCBI Taxonomy" id="28087"/>
    <lineage>
        <taxon>Bacteria</taxon>
        <taxon>Pseudomonadati</taxon>
        <taxon>Pseudomonadota</taxon>
        <taxon>Gammaproteobacteria</taxon>
        <taxon>Legionellales</taxon>
        <taxon>Legionellaceae</taxon>
        <taxon>Legionella</taxon>
    </lineage>
</organism>
<evidence type="ECO:0000313" key="3">
    <source>
        <dbReference type="Proteomes" id="UP000054621"/>
    </source>
</evidence>
<accession>A0A0W0YF00</accession>
<dbReference type="PATRIC" id="fig|28087.4.peg.3066"/>
<proteinExistence type="predicted"/>
<dbReference type="Pfam" id="PF13610">
    <property type="entry name" value="DDE_Tnp_IS240"/>
    <property type="match status" value="1"/>
</dbReference>
<dbReference type="EMBL" id="LNYV01000036">
    <property type="protein sequence ID" value="KTD55263.1"/>
    <property type="molecule type" value="Genomic_DNA"/>
</dbReference>
<feature type="domain" description="DDE" evidence="1">
    <location>
        <begin position="25"/>
        <end position="76"/>
    </location>
</feature>
<dbReference type="AlphaFoldDB" id="A0A0W0YF00"/>
<reference evidence="2 3" key="1">
    <citation type="submission" date="2015-11" db="EMBL/GenBank/DDBJ databases">
        <title>Genomic analysis of 38 Legionella species identifies large and diverse effector repertoires.</title>
        <authorList>
            <person name="Burstein D."/>
            <person name="Amaro F."/>
            <person name="Zusman T."/>
            <person name="Lifshitz Z."/>
            <person name="Cohen O."/>
            <person name="Gilbert J.A."/>
            <person name="Pupko T."/>
            <person name="Shuman H.A."/>
            <person name="Segal G."/>
        </authorList>
    </citation>
    <scope>NUCLEOTIDE SEQUENCE [LARGE SCALE GENOMIC DNA]</scope>
    <source>
        <strain evidence="2 3">Mt.St.Helens-4</strain>
    </source>
</reference>
<gene>
    <name evidence="2" type="ORF">Lsai_2855</name>
</gene>
<protein>
    <submittedName>
        <fullName evidence="2">Transposase</fullName>
    </submittedName>
</protein>
<evidence type="ECO:0000313" key="2">
    <source>
        <dbReference type="EMBL" id="KTD55263.1"/>
    </source>
</evidence>